<dbReference type="AlphaFoldDB" id="A0AAE0ZB64"/>
<dbReference type="Proteomes" id="UP001283361">
    <property type="component" value="Unassembled WGS sequence"/>
</dbReference>
<protein>
    <submittedName>
        <fullName evidence="2">Uncharacterized protein</fullName>
    </submittedName>
</protein>
<evidence type="ECO:0000313" key="3">
    <source>
        <dbReference type="Proteomes" id="UP001283361"/>
    </source>
</evidence>
<evidence type="ECO:0000313" key="2">
    <source>
        <dbReference type="EMBL" id="KAK3765955.1"/>
    </source>
</evidence>
<keyword evidence="3" id="KW-1185">Reference proteome</keyword>
<organism evidence="2 3">
    <name type="scientific">Elysia crispata</name>
    <name type="common">lettuce slug</name>
    <dbReference type="NCBI Taxonomy" id="231223"/>
    <lineage>
        <taxon>Eukaryota</taxon>
        <taxon>Metazoa</taxon>
        <taxon>Spiralia</taxon>
        <taxon>Lophotrochozoa</taxon>
        <taxon>Mollusca</taxon>
        <taxon>Gastropoda</taxon>
        <taxon>Heterobranchia</taxon>
        <taxon>Euthyneura</taxon>
        <taxon>Panpulmonata</taxon>
        <taxon>Sacoglossa</taxon>
        <taxon>Placobranchoidea</taxon>
        <taxon>Plakobranchidae</taxon>
        <taxon>Elysia</taxon>
    </lineage>
</organism>
<feature type="region of interest" description="Disordered" evidence="1">
    <location>
        <begin position="123"/>
        <end position="144"/>
    </location>
</feature>
<dbReference type="EMBL" id="JAWDGP010004263">
    <property type="protein sequence ID" value="KAK3765955.1"/>
    <property type="molecule type" value="Genomic_DNA"/>
</dbReference>
<gene>
    <name evidence="2" type="ORF">RRG08_002198</name>
</gene>
<proteinExistence type="predicted"/>
<comment type="caution">
    <text evidence="2">The sequence shown here is derived from an EMBL/GenBank/DDBJ whole genome shotgun (WGS) entry which is preliminary data.</text>
</comment>
<name>A0AAE0ZB64_9GAST</name>
<sequence length="241" mass="26618">MLIQRLLESSRHLRVAPSVSHPFIRSVVSGLVRLSFLPLPVISHHGDPTPSPHTLEVSASHRASRVILFGYLWQSRKSESERFLLILPLSSSCAHTGGERSLSVFFYQLPLTRANGIEGAPCLQFPPLEPHEPRPDSPTARTHQGSKLLGAGAFHAPSHLESSHWSDQRWAAQRSSALTGQTRLLGEGRKAPGIPAQCGKQQKTYPREFLPQYLRIVWPSSRLVLVVLPTAQGTLPPGHLR</sequence>
<evidence type="ECO:0000256" key="1">
    <source>
        <dbReference type="SAM" id="MobiDB-lite"/>
    </source>
</evidence>
<reference evidence="2" key="1">
    <citation type="journal article" date="2023" name="G3 (Bethesda)">
        <title>A reference genome for the long-term kleptoplast-retaining sea slug Elysia crispata morphotype clarki.</title>
        <authorList>
            <person name="Eastman K.E."/>
            <person name="Pendleton A.L."/>
            <person name="Shaikh M.A."/>
            <person name="Suttiyut T."/>
            <person name="Ogas R."/>
            <person name="Tomko P."/>
            <person name="Gavelis G."/>
            <person name="Widhalm J.R."/>
            <person name="Wisecaver J.H."/>
        </authorList>
    </citation>
    <scope>NUCLEOTIDE SEQUENCE</scope>
    <source>
        <strain evidence="2">ECLA1</strain>
    </source>
</reference>
<accession>A0AAE0ZB64</accession>